<dbReference type="EMBL" id="PYFQ01000011">
    <property type="protein sequence ID" value="PSK36542.1"/>
    <property type="molecule type" value="Genomic_DNA"/>
</dbReference>
<dbReference type="RefSeq" id="XP_024712647.1">
    <property type="nucleotide sequence ID" value="XM_024859345.1"/>
</dbReference>
<sequence length="437" mass="51458">MKYSHFKQREYQRQNNFSISNALKNILAEDGEPIPDDEFEYTLVPYRLSRPITKLPSLDAYSYCESQCTIEDRWWEAIDFTDFSLSEEEAVIDENDPVLSLEGTVMYIGTEMSTCFFDEQSQFASKQLRRILRSRRIFNLGEIPESDDHFTMDVICDDLTGEAALTLLIRRCAWGSAEMYKENIQTISDRMNVLLERLYRSKMLRKDESTYDEGLSLALNLEEIDELIDRENELLDNVELMIASIFIGNLRIIHKKAQNYWNCWKVKYLHETIYDLMSGEMTDPESKAKFAFTKSELTLENFLWAKVLYKPTSRAELHFKNNFLHPQDKIVLWRNHEKIQDTWEQADVLVRLGLDMVPPKRATVDRIRRNLKYALLKSPSKRKLGAVVSSIERTKPYRVVYDTYDMSCCIRFCYMYCSYCHLTGHLYGECPEIEHDD</sequence>
<evidence type="ECO:0000313" key="1">
    <source>
        <dbReference type="EMBL" id="PSK36542.1"/>
    </source>
</evidence>
<evidence type="ECO:0000313" key="2">
    <source>
        <dbReference type="Proteomes" id="UP000241107"/>
    </source>
</evidence>
<proteinExistence type="predicted"/>
<gene>
    <name evidence="1" type="ORF">C7M61_004015</name>
</gene>
<dbReference type="VEuPathDB" id="FungiDB:C7M61_004015"/>
<organism evidence="1 2">
    <name type="scientific">Candidozyma pseudohaemuli</name>
    <dbReference type="NCBI Taxonomy" id="418784"/>
    <lineage>
        <taxon>Eukaryota</taxon>
        <taxon>Fungi</taxon>
        <taxon>Dikarya</taxon>
        <taxon>Ascomycota</taxon>
        <taxon>Saccharomycotina</taxon>
        <taxon>Pichiomycetes</taxon>
        <taxon>Metschnikowiaceae</taxon>
        <taxon>Candidozyma</taxon>
    </lineage>
</organism>
<comment type="caution">
    <text evidence="1">The sequence shown here is derived from an EMBL/GenBank/DDBJ whole genome shotgun (WGS) entry which is preliminary data.</text>
</comment>
<dbReference type="Proteomes" id="UP000241107">
    <property type="component" value="Unassembled WGS sequence"/>
</dbReference>
<name>A0A2P7YKQ5_9ASCO</name>
<reference evidence="1 2" key="1">
    <citation type="submission" date="2018-03" db="EMBL/GenBank/DDBJ databases">
        <title>Candida pseudohaemulonii genome assembly and annotation.</title>
        <authorList>
            <person name="Munoz J.F."/>
            <person name="Gade L.G."/>
            <person name="Chow N.A."/>
            <person name="Litvintseva A.P."/>
            <person name="Loparev V.N."/>
            <person name="Cuomo C.A."/>
        </authorList>
    </citation>
    <scope>NUCLEOTIDE SEQUENCE [LARGE SCALE GENOMIC DNA]</scope>
    <source>
        <strain evidence="1 2">B12108</strain>
    </source>
</reference>
<dbReference type="OrthoDB" id="4095252at2759"/>
<accession>A0A2P7YKQ5</accession>
<protein>
    <submittedName>
        <fullName evidence="1">Uncharacterized protein</fullName>
    </submittedName>
</protein>
<keyword evidence="2" id="KW-1185">Reference proteome</keyword>
<dbReference type="GeneID" id="36567403"/>
<dbReference type="AlphaFoldDB" id="A0A2P7YKQ5"/>